<dbReference type="EMBL" id="SUMC01000041">
    <property type="protein sequence ID" value="TKA06254.1"/>
    <property type="molecule type" value="Genomic_DNA"/>
</dbReference>
<dbReference type="PANTHER" id="PTHR11071">
    <property type="entry name" value="PEPTIDYL-PROLYL CIS-TRANS ISOMERASE"/>
    <property type="match status" value="1"/>
</dbReference>
<dbReference type="GO" id="GO:0003755">
    <property type="term" value="F:peptidyl-prolyl cis-trans isomerase activity"/>
    <property type="evidence" value="ECO:0007669"/>
    <property type="project" value="UniProtKB-UniRule"/>
</dbReference>
<dbReference type="PIRSF" id="PIRSF001467">
    <property type="entry name" value="Peptidylpro_ismrse"/>
    <property type="match status" value="1"/>
</dbReference>
<dbReference type="GO" id="GO:0016018">
    <property type="term" value="F:cyclosporin A binding"/>
    <property type="evidence" value="ECO:0007669"/>
    <property type="project" value="TreeGrafter"/>
</dbReference>
<comment type="function">
    <text evidence="2 6">PPIases accelerate the folding of proteins. It catalyzes the cis-trans isomerization of proline imidic peptide bonds in oligopeptides.</text>
</comment>
<protein>
    <recommendedName>
        <fullName evidence="6">Peptidyl-prolyl cis-trans isomerase</fullName>
        <shortName evidence="6">PPIase</shortName>
        <ecNumber evidence="6">5.2.1.8</ecNumber>
    </recommendedName>
</protein>
<dbReference type="OrthoDB" id="9807797at2"/>
<proteinExistence type="inferred from homology"/>
<dbReference type="SUPFAM" id="SSF50891">
    <property type="entry name" value="Cyclophilin-like"/>
    <property type="match status" value="1"/>
</dbReference>
<keyword evidence="5 6" id="KW-0413">Isomerase</keyword>
<gene>
    <name evidence="8" type="ORF">FCI23_32535</name>
</gene>
<evidence type="ECO:0000256" key="5">
    <source>
        <dbReference type="ARBA" id="ARBA00023235"/>
    </source>
</evidence>
<dbReference type="AlphaFoldDB" id="A0A4U0SAC2"/>
<dbReference type="InterPro" id="IPR020892">
    <property type="entry name" value="Cyclophilin-type_PPIase_CS"/>
</dbReference>
<comment type="caution">
    <text evidence="8">The sequence shown here is derived from an EMBL/GenBank/DDBJ whole genome shotgun (WGS) entry which is preliminary data.</text>
</comment>
<feature type="domain" description="PPIase cyclophilin-type" evidence="7">
    <location>
        <begin position="7"/>
        <end position="163"/>
    </location>
</feature>
<comment type="catalytic activity">
    <reaction evidence="1 6">
        <text>[protein]-peptidylproline (omega=180) = [protein]-peptidylproline (omega=0)</text>
        <dbReference type="Rhea" id="RHEA:16237"/>
        <dbReference type="Rhea" id="RHEA-COMP:10747"/>
        <dbReference type="Rhea" id="RHEA-COMP:10748"/>
        <dbReference type="ChEBI" id="CHEBI:83833"/>
        <dbReference type="ChEBI" id="CHEBI:83834"/>
        <dbReference type="EC" id="5.2.1.8"/>
    </reaction>
</comment>
<name>A0A4U0SAC2_9ACTN</name>
<evidence type="ECO:0000313" key="8">
    <source>
        <dbReference type="EMBL" id="TKA06254.1"/>
    </source>
</evidence>
<dbReference type="CDD" id="cd01926">
    <property type="entry name" value="cyclophilin_ABH_like"/>
    <property type="match status" value="1"/>
</dbReference>
<evidence type="ECO:0000259" key="7">
    <source>
        <dbReference type="PROSITE" id="PS50072"/>
    </source>
</evidence>
<sequence>MTSNNVYFDISIDGEAAGRIVFKLYDDVVPRTAENFRKLATGELGFGYAGSGFHRVIPNFMLQGGDFTRHNGTGGKSIYGEKFADENFVRKHDRPGLLSMANAGPNTNGSQFFITTVVTNWLDGKHVVFGEVVEGMDLVQKIEGYGMDSGKTKAPIKITESGTV</sequence>
<accession>A0A4U0SAC2</accession>
<evidence type="ECO:0000256" key="2">
    <source>
        <dbReference type="ARBA" id="ARBA00002388"/>
    </source>
</evidence>
<evidence type="ECO:0000256" key="6">
    <source>
        <dbReference type="RuleBase" id="RU363019"/>
    </source>
</evidence>
<dbReference type="InterPro" id="IPR029000">
    <property type="entry name" value="Cyclophilin-like_dom_sf"/>
</dbReference>
<organism evidence="8 9">
    <name type="scientific">Actinacidiphila oryziradicis</name>
    <dbReference type="NCBI Taxonomy" id="2571141"/>
    <lineage>
        <taxon>Bacteria</taxon>
        <taxon>Bacillati</taxon>
        <taxon>Actinomycetota</taxon>
        <taxon>Actinomycetes</taxon>
        <taxon>Kitasatosporales</taxon>
        <taxon>Streptomycetaceae</taxon>
        <taxon>Actinacidiphila</taxon>
    </lineage>
</organism>
<reference evidence="8 9" key="1">
    <citation type="submission" date="2019-04" db="EMBL/GenBank/DDBJ databases">
        <title>Streptomyces oryziradicis sp. nov., a novel actinomycete isolated from rhizosphere soil of rice (Oryza sativa L.).</title>
        <authorList>
            <person name="Li C."/>
        </authorList>
    </citation>
    <scope>NUCLEOTIDE SEQUENCE [LARGE SCALE GENOMIC DNA]</scope>
    <source>
        <strain evidence="8 9">NEAU-C40</strain>
    </source>
</reference>
<dbReference type="PRINTS" id="PR00153">
    <property type="entry name" value="CSAPPISMRASE"/>
</dbReference>
<dbReference type="FunFam" id="2.40.100.10:FF:000013">
    <property type="entry name" value="Peptidyl-prolyl cis-trans isomerase"/>
    <property type="match status" value="1"/>
</dbReference>
<evidence type="ECO:0000256" key="1">
    <source>
        <dbReference type="ARBA" id="ARBA00000971"/>
    </source>
</evidence>
<dbReference type="RefSeq" id="WP_136727614.1">
    <property type="nucleotide sequence ID" value="NZ_JAOPYF010000602.1"/>
</dbReference>
<comment type="similarity">
    <text evidence="3 6">Belongs to the cyclophilin-type PPIase family.</text>
</comment>
<dbReference type="InterPro" id="IPR024936">
    <property type="entry name" value="Cyclophilin-type_PPIase"/>
</dbReference>
<keyword evidence="9" id="KW-1185">Reference proteome</keyword>
<dbReference type="GO" id="GO:0005737">
    <property type="term" value="C:cytoplasm"/>
    <property type="evidence" value="ECO:0007669"/>
    <property type="project" value="TreeGrafter"/>
</dbReference>
<dbReference type="PANTHER" id="PTHR11071:SF561">
    <property type="entry name" value="PEPTIDYL-PROLYL CIS-TRANS ISOMERASE D-RELATED"/>
    <property type="match status" value="1"/>
</dbReference>
<dbReference type="Proteomes" id="UP000305778">
    <property type="component" value="Unassembled WGS sequence"/>
</dbReference>
<dbReference type="EC" id="5.2.1.8" evidence="6"/>
<dbReference type="Gene3D" id="2.40.100.10">
    <property type="entry name" value="Cyclophilin-like"/>
    <property type="match status" value="1"/>
</dbReference>
<dbReference type="InterPro" id="IPR002130">
    <property type="entry name" value="Cyclophilin-type_PPIase_dom"/>
</dbReference>
<evidence type="ECO:0000256" key="3">
    <source>
        <dbReference type="ARBA" id="ARBA00007365"/>
    </source>
</evidence>
<evidence type="ECO:0000313" key="9">
    <source>
        <dbReference type="Proteomes" id="UP000305778"/>
    </source>
</evidence>
<keyword evidence="4 6" id="KW-0697">Rotamase</keyword>
<dbReference type="PROSITE" id="PS00170">
    <property type="entry name" value="CSA_PPIASE_1"/>
    <property type="match status" value="1"/>
</dbReference>
<evidence type="ECO:0000256" key="4">
    <source>
        <dbReference type="ARBA" id="ARBA00023110"/>
    </source>
</evidence>
<dbReference type="PROSITE" id="PS50072">
    <property type="entry name" value="CSA_PPIASE_2"/>
    <property type="match status" value="1"/>
</dbReference>
<dbReference type="GO" id="GO:0006457">
    <property type="term" value="P:protein folding"/>
    <property type="evidence" value="ECO:0007669"/>
    <property type="project" value="InterPro"/>
</dbReference>
<dbReference type="Pfam" id="PF00160">
    <property type="entry name" value="Pro_isomerase"/>
    <property type="match status" value="1"/>
</dbReference>